<keyword evidence="2" id="KW-1133">Transmembrane helix</keyword>
<evidence type="ECO:0000313" key="4">
    <source>
        <dbReference type="Proteomes" id="UP000294558"/>
    </source>
</evidence>
<feature type="region of interest" description="Disordered" evidence="1">
    <location>
        <begin position="1"/>
        <end position="21"/>
    </location>
</feature>
<evidence type="ECO:0000313" key="3">
    <source>
        <dbReference type="EMBL" id="TDT14710.1"/>
    </source>
</evidence>
<organism evidence="3 4">
    <name type="scientific">Ilumatobacter fluminis</name>
    <dbReference type="NCBI Taxonomy" id="467091"/>
    <lineage>
        <taxon>Bacteria</taxon>
        <taxon>Bacillati</taxon>
        <taxon>Actinomycetota</taxon>
        <taxon>Acidimicrobiia</taxon>
        <taxon>Acidimicrobiales</taxon>
        <taxon>Ilumatobacteraceae</taxon>
        <taxon>Ilumatobacter</taxon>
    </lineage>
</organism>
<keyword evidence="2" id="KW-0472">Membrane</keyword>
<feature type="transmembrane region" description="Helical" evidence="2">
    <location>
        <begin position="148"/>
        <end position="174"/>
    </location>
</feature>
<name>A0A4R7HV13_9ACTN</name>
<proteinExistence type="predicted"/>
<feature type="transmembrane region" description="Helical" evidence="2">
    <location>
        <begin position="28"/>
        <end position="50"/>
    </location>
</feature>
<accession>A0A4R7HV13</accession>
<protein>
    <recommendedName>
        <fullName evidence="5">DUF4386 family protein</fullName>
    </recommendedName>
</protein>
<keyword evidence="4" id="KW-1185">Reference proteome</keyword>
<keyword evidence="2" id="KW-0812">Transmembrane</keyword>
<feature type="transmembrane region" description="Helical" evidence="2">
    <location>
        <begin position="204"/>
        <end position="223"/>
    </location>
</feature>
<feature type="compositionally biased region" description="Low complexity" evidence="1">
    <location>
        <begin position="11"/>
        <end position="21"/>
    </location>
</feature>
<evidence type="ECO:0000256" key="1">
    <source>
        <dbReference type="SAM" id="MobiDB-lite"/>
    </source>
</evidence>
<feature type="transmembrane region" description="Helical" evidence="2">
    <location>
        <begin position="181"/>
        <end position="198"/>
    </location>
</feature>
<evidence type="ECO:0000256" key="2">
    <source>
        <dbReference type="SAM" id="Phobius"/>
    </source>
</evidence>
<gene>
    <name evidence="3" type="ORF">BDK89_0265</name>
</gene>
<sequence length="229" mass="23741">MSTTIDPTHLTIPSPTESTTPTRPGWAIAGWVAGLLTIPVFVVITGGLMTSTDDLIDNQRVLDQLDGKAGWAWAFQTGSVAIALLVAVFGLGLRRRLGGHVTAGSLLPDLAGAGMLLVSALLLVGGGISTELFHSLLHADEIDADTVGAQLAIFNTMAWVWAGAALTTGATAVAGLRHGAVGRKLAIFSAVMTGLIVFTQLVPFQYMAVLPGMLFLIVAGIALQRDATN</sequence>
<comment type="caution">
    <text evidence="3">The sequence shown here is derived from an EMBL/GenBank/DDBJ whole genome shotgun (WGS) entry which is preliminary data.</text>
</comment>
<dbReference type="OrthoDB" id="3574827at2"/>
<reference evidence="3 4" key="1">
    <citation type="submission" date="2019-03" db="EMBL/GenBank/DDBJ databases">
        <title>Sequencing the genomes of 1000 actinobacteria strains.</title>
        <authorList>
            <person name="Klenk H.-P."/>
        </authorList>
    </citation>
    <scope>NUCLEOTIDE SEQUENCE [LARGE SCALE GENOMIC DNA]</scope>
    <source>
        <strain evidence="3 4">DSM 18936</strain>
    </source>
</reference>
<evidence type="ECO:0008006" key="5">
    <source>
        <dbReference type="Google" id="ProtNLM"/>
    </source>
</evidence>
<dbReference type="Proteomes" id="UP000294558">
    <property type="component" value="Unassembled WGS sequence"/>
</dbReference>
<dbReference type="AlphaFoldDB" id="A0A4R7HV13"/>
<feature type="transmembrane region" description="Helical" evidence="2">
    <location>
        <begin position="70"/>
        <end position="93"/>
    </location>
</feature>
<dbReference type="RefSeq" id="WP_133867234.1">
    <property type="nucleotide sequence ID" value="NZ_SOAU01000001.1"/>
</dbReference>
<dbReference type="EMBL" id="SOAU01000001">
    <property type="protein sequence ID" value="TDT14710.1"/>
    <property type="molecule type" value="Genomic_DNA"/>
</dbReference>
<feature type="transmembrane region" description="Helical" evidence="2">
    <location>
        <begin position="105"/>
        <end position="128"/>
    </location>
</feature>